<gene>
    <name evidence="2" type="ORF">ASPZODRAFT_148996</name>
</gene>
<dbReference type="OrthoDB" id="5281682at2759"/>
<name>A0A1L9SX93_9EURO</name>
<dbReference type="Proteomes" id="UP000184188">
    <property type="component" value="Unassembled WGS sequence"/>
</dbReference>
<dbReference type="GeneID" id="34611912"/>
<dbReference type="VEuPathDB" id="FungiDB:ASPZODRAFT_148996"/>
<sequence length="575" mass="64534">MLSTIPPPRPVSVNSLARLPASPSLTYQKTGRSTSGEIPAYDGPNDPPPAVTRPLECSDADDTEMEDISLAAEEQRPENRTGIRFENLPIEIHEAILDHLFGERVSASSAGGSTIRSWAKALRHPRRKVLSNLALICPVWRQLVQGRIYRHIKVKGTIDGLAESTTWFQEHPYLAAHVRHIEIWVPVWGNRANKNAALHQPPARRYQNEDTGLADVTAMLQVSMAWVTSDTHHGNNCNYHYASHNATMEEIFDHVQDHFSDARILTLEGGHCKKPPMILHFRSPMSDGKHLAELPNIQVFVMRGAWNIMRDYEHWCNIARALPSLRDWDCAYAKPKPECYGTLSKVLTTLPISLSHMNINLDGFYSKDNIQSAWFGGDGSNPEPHLCRLLGEVAPRLETLTFTGKLCVCVFHAARLVASKLQSEARLKSLDLVVKTCCREKRSDLGLPLLDDAAGITNLRFIRSFEKLVIGAIRALEFFPRLDCIRIRFIDLDSACPLLNPYFQMTKNRCTGIWSPAILDALADVRPQAYYVELADGIYPQYGPNHQIVGAVYPRARPQSIQVNMYKIIADASKP</sequence>
<accession>A0A1L9SX93</accession>
<protein>
    <submittedName>
        <fullName evidence="2">Uncharacterized protein</fullName>
    </submittedName>
</protein>
<feature type="region of interest" description="Disordered" evidence="1">
    <location>
        <begin position="1"/>
        <end position="52"/>
    </location>
</feature>
<dbReference type="AlphaFoldDB" id="A0A1L9SX93"/>
<reference evidence="3" key="1">
    <citation type="journal article" date="2017" name="Genome Biol.">
        <title>Comparative genomics reveals high biological diversity and specific adaptations in the industrially and medically important fungal genus Aspergillus.</title>
        <authorList>
            <person name="de Vries R.P."/>
            <person name="Riley R."/>
            <person name="Wiebenga A."/>
            <person name="Aguilar-Osorio G."/>
            <person name="Amillis S."/>
            <person name="Uchima C.A."/>
            <person name="Anderluh G."/>
            <person name="Asadollahi M."/>
            <person name="Askin M."/>
            <person name="Barry K."/>
            <person name="Battaglia E."/>
            <person name="Bayram O."/>
            <person name="Benocci T."/>
            <person name="Braus-Stromeyer S.A."/>
            <person name="Caldana C."/>
            <person name="Canovas D."/>
            <person name="Cerqueira G.C."/>
            <person name="Chen F."/>
            <person name="Chen W."/>
            <person name="Choi C."/>
            <person name="Clum A."/>
            <person name="Dos Santos R.A."/>
            <person name="Damasio A.R."/>
            <person name="Diallinas G."/>
            <person name="Emri T."/>
            <person name="Fekete E."/>
            <person name="Flipphi M."/>
            <person name="Freyberg S."/>
            <person name="Gallo A."/>
            <person name="Gournas C."/>
            <person name="Habgood R."/>
            <person name="Hainaut M."/>
            <person name="Harispe M.L."/>
            <person name="Henrissat B."/>
            <person name="Hilden K.S."/>
            <person name="Hope R."/>
            <person name="Hossain A."/>
            <person name="Karabika E."/>
            <person name="Karaffa L."/>
            <person name="Karanyi Z."/>
            <person name="Krasevec N."/>
            <person name="Kuo A."/>
            <person name="Kusch H."/>
            <person name="LaButti K."/>
            <person name="Lagendijk E.L."/>
            <person name="Lapidus A."/>
            <person name="Levasseur A."/>
            <person name="Lindquist E."/>
            <person name="Lipzen A."/>
            <person name="Logrieco A.F."/>
            <person name="MacCabe A."/>
            <person name="Maekelae M.R."/>
            <person name="Malavazi I."/>
            <person name="Melin P."/>
            <person name="Meyer V."/>
            <person name="Mielnichuk N."/>
            <person name="Miskei M."/>
            <person name="Molnar A.P."/>
            <person name="Mule G."/>
            <person name="Ngan C.Y."/>
            <person name="Orejas M."/>
            <person name="Orosz E."/>
            <person name="Ouedraogo J.P."/>
            <person name="Overkamp K.M."/>
            <person name="Park H.-S."/>
            <person name="Perrone G."/>
            <person name="Piumi F."/>
            <person name="Punt P.J."/>
            <person name="Ram A.F."/>
            <person name="Ramon A."/>
            <person name="Rauscher S."/>
            <person name="Record E."/>
            <person name="Riano-Pachon D.M."/>
            <person name="Robert V."/>
            <person name="Roehrig J."/>
            <person name="Ruller R."/>
            <person name="Salamov A."/>
            <person name="Salih N.S."/>
            <person name="Samson R.A."/>
            <person name="Sandor E."/>
            <person name="Sanguinetti M."/>
            <person name="Schuetze T."/>
            <person name="Sepcic K."/>
            <person name="Shelest E."/>
            <person name="Sherlock G."/>
            <person name="Sophianopoulou V."/>
            <person name="Squina F.M."/>
            <person name="Sun H."/>
            <person name="Susca A."/>
            <person name="Todd R.B."/>
            <person name="Tsang A."/>
            <person name="Unkles S.E."/>
            <person name="van de Wiele N."/>
            <person name="van Rossen-Uffink D."/>
            <person name="Oliveira J.V."/>
            <person name="Vesth T.C."/>
            <person name="Visser J."/>
            <person name="Yu J.-H."/>
            <person name="Zhou M."/>
            <person name="Andersen M.R."/>
            <person name="Archer D.B."/>
            <person name="Baker S.E."/>
            <person name="Benoit I."/>
            <person name="Brakhage A.A."/>
            <person name="Braus G.H."/>
            <person name="Fischer R."/>
            <person name="Frisvad J.C."/>
            <person name="Goldman G.H."/>
            <person name="Houbraken J."/>
            <person name="Oakley B."/>
            <person name="Pocsi I."/>
            <person name="Scazzocchio C."/>
            <person name="Seiboth B."/>
            <person name="vanKuyk P.A."/>
            <person name="Wortman J."/>
            <person name="Dyer P.S."/>
            <person name="Grigoriev I.V."/>
        </authorList>
    </citation>
    <scope>NUCLEOTIDE SEQUENCE [LARGE SCALE GENOMIC DNA]</scope>
    <source>
        <strain evidence="3">CBS 506.65</strain>
    </source>
</reference>
<keyword evidence="3" id="KW-1185">Reference proteome</keyword>
<dbReference type="STRING" id="1073090.A0A1L9SX93"/>
<organism evidence="2 3">
    <name type="scientific">Penicilliopsis zonata CBS 506.65</name>
    <dbReference type="NCBI Taxonomy" id="1073090"/>
    <lineage>
        <taxon>Eukaryota</taxon>
        <taxon>Fungi</taxon>
        <taxon>Dikarya</taxon>
        <taxon>Ascomycota</taxon>
        <taxon>Pezizomycotina</taxon>
        <taxon>Eurotiomycetes</taxon>
        <taxon>Eurotiomycetidae</taxon>
        <taxon>Eurotiales</taxon>
        <taxon>Aspergillaceae</taxon>
        <taxon>Penicilliopsis</taxon>
    </lineage>
</organism>
<dbReference type="RefSeq" id="XP_022586279.1">
    <property type="nucleotide sequence ID" value="XM_022725447.1"/>
</dbReference>
<feature type="compositionally biased region" description="Polar residues" evidence="1">
    <location>
        <begin position="23"/>
        <end position="36"/>
    </location>
</feature>
<proteinExistence type="predicted"/>
<evidence type="ECO:0000256" key="1">
    <source>
        <dbReference type="SAM" id="MobiDB-lite"/>
    </source>
</evidence>
<evidence type="ECO:0000313" key="3">
    <source>
        <dbReference type="Proteomes" id="UP000184188"/>
    </source>
</evidence>
<feature type="compositionally biased region" description="Pro residues" evidence="1">
    <location>
        <begin position="1"/>
        <end position="10"/>
    </location>
</feature>
<evidence type="ECO:0000313" key="2">
    <source>
        <dbReference type="EMBL" id="OJJ51769.1"/>
    </source>
</evidence>
<dbReference type="EMBL" id="KV878336">
    <property type="protein sequence ID" value="OJJ51769.1"/>
    <property type="molecule type" value="Genomic_DNA"/>
</dbReference>